<evidence type="ECO:0000313" key="1">
    <source>
        <dbReference type="EMBL" id="KAI0033254.1"/>
    </source>
</evidence>
<name>A0ACB8QNA2_9AGAM</name>
<keyword evidence="2" id="KW-1185">Reference proteome</keyword>
<dbReference type="EMBL" id="MU273524">
    <property type="protein sequence ID" value="KAI0033254.1"/>
    <property type="molecule type" value="Genomic_DNA"/>
</dbReference>
<accession>A0ACB8QNA2</accession>
<organism evidence="1 2">
    <name type="scientific">Vararia minispora EC-137</name>
    <dbReference type="NCBI Taxonomy" id="1314806"/>
    <lineage>
        <taxon>Eukaryota</taxon>
        <taxon>Fungi</taxon>
        <taxon>Dikarya</taxon>
        <taxon>Basidiomycota</taxon>
        <taxon>Agaricomycotina</taxon>
        <taxon>Agaricomycetes</taxon>
        <taxon>Russulales</taxon>
        <taxon>Lachnocladiaceae</taxon>
        <taxon>Vararia</taxon>
    </lineage>
</organism>
<comment type="caution">
    <text evidence="1">The sequence shown here is derived from an EMBL/GenBank/DDBJ whole genome shotgun (WGS) entry which is preliminary data.</text>
</comment>
<dbReference type="Proteomes" id="UP000814128">
    <property type="component" value="Unassembled WGS sequence"/>
</dbReference>
<proteinExistence type="predicted"/>
<sequence>MDASASIPNITDITGPLLFGALVNWALFGVLVSQIYYYHVHFHHDPRTLKVFIYFIFLVETAQTGIVAHDSFVFLAGGWGNLSLVSSQGMLWLTAPFMDGLVGGCVQLFYAWRIFVLHESRVLFGVLGFLSLVSMGGGFAAGLESIIFAHEDSTRVQEKTKVIVTPIHQVWGVCMMVCDVLIFACMIAWYRKVRHSATYKLTHDIITNTVKYTVASGALTTTATVAALIIFSVIKHGFYFSLLGVIITKCKRCFFR</sequence>
<reference evidence="1" key="2">
    <citation type="journal article" date="2022" name="New Phytol.">
        <title>Evolutionary transition to the ectomycorrhizal habit in the genomes of a hyperdiverse lineage of mushroom-forming fungi.</title>
        <authorList>
            <person name="Looney B."/>
            <person name="Miyauchi S."/>
            <person name="Morin E."/>
            <person name="Drula E."/>
            <person name="Courty P.E."/>
            <person name="Kohler A."/>
            <person name="Kuo A."/>
            <person name="LaButti K."/>
            <person name="Pangilinan J."/>
            <person name="Lipzen A."/>
            <person name="Riley R."/>
            <person name="Andreopoulos W."/>
            <person name="He G."/>
            <person name="Johnson J."/>
            <person name="Nolan M."/>
            <person name="Tritt A."/>
            <person name="Barry K.W."/>
            <person name="Grigoriev I.V."/>
            <person name="Nagy L.G."/>
            <person name="Hibbett D."/>
            <person name="Henrissat B."/>
            <person name="Matheny P.B."/>
            <person name="Labbe J."/>
            <person name="Martin F.M."/>
        </authorList>
    </citation>
    <scope>NUCLEOTIDE SEQUENCE</scope>
    <source>
        <strain evidence="1">EC-137</strain>
    </source>
</reference>
<protein>
    <submittedName>
        <fullName evidence="1">Uncharacterized protein</fullName>
    </submittedName>
</protein>
<evidence type="ECO:0000313" key="2">
    <source>
        <dbReference type="Proteomes" id="UP000814128"/>
    </source>
</evidence>
<gene>
    <name evidence="1" type="ORF">K488DRAFT_85092</name>
</gene>
<reference evidence="1" key="1">
    <citation type="submission" date="2021-02" db="EMBL/GenBank/DDBJ databases">
        <authorList>
            <consortium name="DOE Joint Genome Institute"/>
            <person name="Ahrendt S."/>
            <person name="Looney B.P."/>
            <person name="Miyauchi S."/>
            <person name="Morin E."/>
            <person name="Drula E."/>
            <person name="Courty P.E."/>
            <person name="Chicoki N."/>
            <person name="Fauchery L."/>
            <person name="Kohler A."/>
            <person name="Kuo A."/>
            <person name="Labutti K."/>
            <person name="Pangilinan J."/>
            <person name="Lipzen A."/>
            <person name="Riley R."/>
            <person name="Andreopoulos W."/>
            <person name="He G."/>
            <person name="Johnson J."/>
            <person name="Barry K.W."/>
            <person name="Grigoriev I.V."/>
            <person name="Nagy L."/>
            <person name="Hibbett D."/>
            <person name="Henrissat B."/>
            <person name="Matheny P.B."/>
            <person name="Labbe J."/>
            <person name="Martin F."/>
        </authorList>
    </citation>
    <scope>NUCLEOTIDE SEQUENCE</scope>
    <source>
        <strain evidence="1">EC-137</strain>
    </source>
</reference>